<dbReference type="EMBL" id="LQYI01000114">
    <property type="protein sequence ID" value="KYC63256.1"/>
    <property type="molecule type" value="Genomic_DNA"/>
</dbReference>
<gene>
    <name evidence="1" type="ORF">B4099_2888</name>
</gene>
<proteinExistence type="predicted"/>
<name>A0A150K1C7_HEYCO</name>
<reference evidence="1 2" key="1">
    <citation type="submission" date="2016-01" db="EMBL/GenBank/DDBJ databases">
        <title>Genome Sequences of Twelve Sporeforming Bacillus Species Isolated from Foods.</title>
        <authorList>
            <person name="Berendsen E.M."/>
            <person name="Wells-Bennik M.H."/>
            <person name="Krawcyk A.O."/>
            <person name="De Jong A."/>
            <person name="Holsappel S."/>
            <person name="Eijlander R.T."/>
            <person name="Kuipers O.P."/>
        </authorList>
    </citation>
    <scope>NUCLEOTIDE SEQUENCE [LARGE SCALE GENOMIC DNA]</scope>
    <source>
        <strain evidence="1 2">B4099</strain>
    </source>
</reference>
<evidence type="ECO:0000313" key="1">
    <source>
        <dbReference type="EMBL" id="KYC63256.1"/>
    </source>
</evidence>
<evidence type="ECO:0000313" key="2">
    <source>
        <dbReference type="Proteomes" id="UP000075304"/>
    </source>
</evidence>
<organism evidence="1 2">
    <name type="scientific">Heyndrickxia coagulans</name>
    <name type="common">Weizmannia coagulans</name>
    <dbReference type="NCBI Taxonomy" id="1398"/>
    <lineage>
        <taxon>Bacteria</taxon>
        <taxon>Bacillati</taxon>
        <taxon>Bacillota</taxon>
        <taxon>Bacilli</taxon>
        <taxon>Bacillales</taxon>
        <taxon>Bacillaceae</taxon>
        <taxon>Heyndrickxia</taxon>
    </lineage>
</organism>
<dbReference type="PATRIC" id="fig|1398.25.peg.879"/>
<dbReference type="AlphaFoldDB" id="A0A150K1C7"/>
<accession>A0A150K1C7</accession>
<sequence>MHTIDVCMALFMGKQVTALNLWPGETDSRMNMETESPA</sequence>
<dbReference type="Proteomes" id="UP000075304">
    <property type="component" value="Unassembled WGS sequence"/>
</dbReference>
<comment type="caution">
    <text evidence="1">The sequence shown here is derived from an EMBL/GenBank/DDBJ whole genome shotgun (WGS) entry which is preliminary data.</text>
</comment>
<protein>
    <submittedName>
        <fullName evidence="1">Uncharacterized protein</fullName>
    </submittedName>
</protein>